<dbReference type="AlphaFoldDB" id="A0A0R3E2E9"/>
<proteinExistence type="predicted"/>
<keyword evidence="1" id="KW-0732">Signal</keyword>
<name>A0A0R3E2E9_9BRAD</name>
<evidence type="ECO:0000256" key="1">
    <source>
        <dbReference type="SAM" id="SignalP"/>
    </source>
</evidence>
<dbReference type="STRING" id="989370.AOQ71_11965"/>
<organism evidence="3 4">
    <name type="scientific">Bradyrhizobium manausense</name>
    <dbReference type="NCBI Taxonomy" id="989370"/>
    <lineage>
        <taxon>Bacteria</taxon>
        <taxon>Pseudomonadati</taxon>
        <taxon>Pseudomonadota</taxon>
        <taxon>Alphaproteobacteria</taxon>
        <taxon>Hyphomicrobiales</taxon>
        <taxon>Nitrobacteraceae</taxon>
        <taxon>Bradyrhizobium</taxon>
    </lineage>
</organism>
<dbReference type="Pfam" id="PF09832">
    <property type="entry name" value="DUF2059"/>
    <property type="match status" value="1"/>
</dbReference>
<gene>
    <name evidence="3" type="ORF">AOQ71_11965</name>
</gene>
<evidence type="ECO:0000313" key="4">
    <source>
        <dbReference type="Proteomes" id="UP000051936"/>
    </source>
</evidence>
<sequence>MSRSLLAIAGILLLLVGRASAQAPSPEAMNAARKLVVTLKIADQYRAQLPQLLLKLRPVVTQERPEIERDYDAMTAPGAEIFPPLFNAMVDQIAAVYAASFTPDELRQIEAFYAQPAGQKFLAQSDALAQASAQIAQDVSQKAGDQLKQRLIEALRQKGHKL</sequence>
<feature type="chain" id="PRO_5006436004" description="DUF2059 domain-containing protein" evidence="1">
    <location>
        <begin position="22"/>
        <end position="162"/>
    </location>
</feature>
<protein>
    <recommendedName>
        <fullName evidence="2">DUF2059 domain-containing protein</fullName>
    </recommendedName>
</protein>
<feature type="signal peptide" evidence="1">
    <location>
        <begin position="1"/>
        <end position="21"/>
    </location>
</feature>
<feature type="domain" description="DUF2059" evidence="2">
    <location>
        <begin position="88"/>
        <end position="143"/>
    </location>
</feature>
<reference evidence="3 4" key="1">
    <citation type="submission" date="2015-09" db="EMBL/GenBank/DDBJ databases">
        <title>Draft Genome Sequence of Bradyrhizobium manausense Strain BR 3351T, a Novel Symbiotic Nitrogen-Fixing Alphaproteobacterium Isolated from Brazilian Amazon Rain Forest.</title>
        <authorList>
            <person name="De Araujo J.L."/>
            <person name="Zilli J.E."/>
        </authorList>
    </citation>
    <scope>NUCLEOTIDE SEQUENCE [LARGE SCALE GENOMIC DNA]</scope>
    <source>
        <strain evidence="3 4">BR3351</strain>
    </source>
</reference>
<accession>A0A0R3E2E9</accession>
<dbReference type="Proteomes" id="UP000051936">
    <property type="component" value="Unassembled WGS sequence"/>
</dbReference>
<comment type="caution">
    <text evidence="3">The sequence shown here is derived from an EMBL/GenBank/DDBJ whole genome shotgun (WGS) entry which is preliminary data.</text>
</comment>
<evidence type="ECO:0000259" key="2">
    <source>
        <dbReference type="Pfam" id="PF09832"/>
    </source>
</evidence>
<evidence type="ECO:0000313" key="3">
    <source>
        <dbReference type="EMBL" id="KRQ14606.1"/>
    </source>
</evidence>
<keyword evidence="4" id="KW-1185">Reference proteome</keyword>
<dbReference type="RefSeq" id="WP_057746309.1">
    <property type="nucleotide sequence ID" value="NZ_LJYG01000047.1"/>
</dbReference>
<dbReference type="OrthoDB" id="5510290at2"/>
<dbReference type="InterPro" id="IPR018637">
    <property type="entry name" value="DUF2059"/>
</dbReference>
<dbReference type="EMBL" id="LJYG01000047">
    <property type="protein sequence ID" value="KRQ14606.1"/>
    <property type="molecule type" value="Genomic_DNA"/>
</dbReference>